<dbReference type="RefSeq" id="WP_003408255.1">
    <property type="nucleotide sequence ID" value="NZ_JABFUH010000002.1"/>
</dbReference>
<dbReference type="EMBL" id="BKBC01000063">
    <property type="protein sequence ID" value="GEQ22851.1"/>
    <property type="molecule type" value="Genomic_DNA"/>
</dbReference>
<organism evidence="1 2">
    <name type="scientific">Clostridium butyricum</name>
    <dbReference type="NCBI Taxonomy" id="1492"/>
    <lineage>
        <taxon>Bacteria</taxon>
        <taxon>Bacillati</taxon>
        <taxon>Bacillota</taxon>
        <taxon>Clostridia</taxon>
        <taxon>Eubacteriales</taxon>
        <taxon>Clostridiaceae</taxon>
        <taxon>Clostridium</taxon>
    </lineage>
</organism>
<proteinExistence type="predicted"/>
<accession>A0A512TRX2</accession>
<protein>
    <submittedName>
        <fullName evidence="1">Uncharacterized protein</fullName>
    </submittedName>
</protein>
<comment type="caution">
    <text evidence="1">The sequence shown here is derived from an EMBL/GenBank/DDBJ whole genome shotgun (WGS) entry which is preliminary data.</text>
</comment>
<dbReference type="Proteomes" id="UP000321089">
    <property type="component" value="Unassembled WGS sequence"/>
</dbReference>
<gene>
    <name evidence="1" type="ORF">CBU02nite_33570</name>
</gene>
<name>A0A512TRX2_CLOBU</name>
<sequence length="50" mass="5959">MKNTIVHVVLNKKKKRKQIIAAINIARKLIRKTKIDFSYKFNIMKKSLFV</sequence>
<evidence type="ECO:0000313" key="2">
    <source>
        <dbReference type="Proteomes" id="UP000321089"/>
    </source>
</evidence>
<evidence type="ECO:0000313" key="1">
    <source>
        <dbReference type="EMBL" id="GEQ22851.1"/>
    </source>
</evidence>
<reference evidence="1 2" key="1">
    <citation type="submission" date="2019-07" db="EMBL/GenBank/DDBJ databases">
        <title>Whole genome shotgun sequence of Clostridium butyricum NBRC 3858.</title>
        <authorList>
            <person name="Hosoyama A."/>
            <person name="Uohara A."/>
            <person name="Ohji S."/>
            <person name="Ichikawa N."/>
        </authorList>
    </citation>
    <scope>NUCLEOTIDE SEQUENCE [LARGE SCALE GENOMIC DNA]</scope>
    <source>
        <strain evidence="1 2">NBRC 3858</strain>
    </source>
</reference>
<dbReference type="AlphaFoldDB" id="A0A512TRX2"/>